<dbReference type="KEGG" id="tmz:Tmz1t_0463"/>
<dbReference type="EMBL" id="CP001281">
    <property type="protein sequence ID" value="ACK53241.1"/>
    <property type="molecule type" value="Genomic_DNA"/>
</dbReference>
<dbReference type="Pfam" id="PF13271">
    <property type="entry name" value="DUF4062"/>
    <property type="match status" value="1"/>
</dbReference>
<dbReference type="Proteomes" id="UP000002186">
    <property type="component" value="Chromosome"/>
</dbReference>
<reference evidence="2 3" key="2">
    <citation type="journal article" date="2012" name="Stand. Genomic Sci.">
        <title>Complete genome sequence of Thauera aminoaromatica strain MZ1T.</title>
        <authorList>
            <person name="Jiang K."/>
            <person name="Sanseverino J."/>
            <person name="Chauhan A."/>
            <person name="Lucas S."/>
            <person name="Copeland A."/>
            <person name="Lapidus A."/>
            <person name="Del Rio T.G."/>
            <person name="Dalin E."/>
            <person name="Tice H."/>
            <person name="Bruce D."/>
            <person name="Goodwin L."/>
            <person name="Pitluck S."/>
            <person name="Sims D."/>
            <person name="Brettin T."/>
            <person name="Detter J.C."/>
            <person name="Han C."/>
            <person name="Chang Y.J."/>
            <person name="Larimer F."/>
            <person name="Land M."/>
            <person name="Hauser L."/>
            <person name="Kyrpides N.C."/>
            <person name="Mikhailova N."/>
            <person name="Moser S."/>
            <person name="Jegier P."/>
            <person name="Close D."/>
            <person name="Debruyn J.M."/>
            <person name="Wang Y."/>
            <person name="Layton A.C."/>
            <person name="Allen M.S."/>
            <person name="Sayler G.S."/>
        </authorList>
    </citation>
    <scope>NUCLEOTIDE SEQUENCE [LARGE SCALE GENOMIC DNA]</scope>
    <source>
        <strain evidence="2 3">MZ1T</strain>
    </source>
</reference>
<name>C4ZIV4_THASP</name>
<feature type="domain" description="DUF4062" evidence="1">
    <location>
        <begin position="4"/>
        <end position="89"/>
    </location>
</feature>
<gene>
    <name evidence="2" type="ordered locus">Tmz1t_0463</name>
</gene>
<dbReference type="HOGENOM" id="CLU_700063_0_0_4"/>
<sequence>MGLKIYISSTFEDLKDYRRRVYEQLRTLRHDVIAMEDYVAADERPLDKCLRDVRDSDVYIGLFAWRYGYVPRAGNPQRRSVTELEYLEAKKHKKPCLIFLTDNRAPWPPDQMDSTTGDNDSGKKIAALRKALREKGLVSTFETPEALAIKVVTALYSWQSETSRAQSQLGHAAVEEALAPGVQAAARRTNPLMWVPGSRLRVRFLGADGAFAARILRLAQIWSAYANIFFVASEDKDAEVRVAFDKDGGSWSYEGTNALAVPPSEPTMNLGWLVPALPIDDVESVVLHEFGHVLGLAHEHNNPSGDIPWDRKEVLKLLGGPPNHWDQNTIDQYLYRTWETDRFPFAKPFDPLSIMSYFFPKEVTGGKQIFSTNTTLSSGDKEFISRLYPYATGG</sequence>
<dbReference type="eggNOG" id="COG5549">
    <property type="taxonomic scope" value="Bacteria"/>
</dbReference>
<evidence type="ECO:0000313" key="2">
    <source>
        <dbReference type="EMBL" id="ACK53241.1"/>
    </source>
</evidence>
<evidence type="ECO:0000259" key="1">
    <source>
        <dbReference type="Pfam" id="PF13271"/>
    </source>
</evidence>
<dbReference type="OrthoDB" id="9810187at2"/>
<dbReference type="STRING" id="85643.Tmz1t_0463"/>
<dbReference type="InterPro" id="IPR025139">
    <property type="entry name" value="DUF4062"/>
</dbReference>
<dbReference type="eggNOG" id="COG5635">
    <property type="taxonomic scope" value="Bacteria"/>
</dbReference>
<reference evidence="3" key="1">
    <citation type="submission" date="2009-05" db="EMBL/GenBank/DDBJ databases">
        <title>Complete sequence of chromosome of Thauera sp. MZ1T.</title>
        <authorList>
            <consortium name="US DOE Joint Genome Institute"/>
            <person name="Lucas S."/>
            <person name="Copeland A."/>
            <person name="Lapidus A."/>
            <person name="Glavina del Rio T."/>
            <person name="Dalin E."/>
            <person name="Tice H."/>
            <person name="Bruce D."/>
            <person name="Goodwin L."/>
            <person name="Pitluck S."/>
            <person name="Sims D."/>
            <person name="Brettin T."/>
            <person name="Detter J.C."/>
            <person name="Han C."/>
            <person name="Larimer F."/>
            <person name="Land M."/>
            <person name="Hauser L."/>
            <person name="Kyrpides N."/>
            <person name="Mikhailova N."/>
            <person name="Sayler G.S."/>
        </authorList>
    </citation>
    <scope>NUCLEOTIDE SEQUENCE [LARGE SCALE GENOMIC DNA]</scope>
    <source>
        <strain evidence="3">MZ1T</strain>
    </source>
</reference>
<accession>C4ZIV4</accession>
<dbReference type="InterPro" id="IPR024079">
    <property type="entry name" value="MetalloPept_cat_dom_sf"/>
</dbReference>
<dbReference type="RefSeq" id="WP_012584457.1">
    <property type="nucleotide sequence ID" value="NC_011662.2"/>
</dbReference>
<dbReference type="GO" id="GO:0008237">
    <property type="term" value="F:metallopeptidase activity"/>
    <property type="evidence" value="ECO:0007669"/>
    <property type="project" value="InterPro"/>
</dbReference>
<dbReference type="Gene3D" id="3.40.390.10">
    <property type="entry name" value="Collagenase (Catalytic Domain)"/>
    <property type="match status" value="1"/>
</dbReference>
<dbReference type="AlphaFoldDB" id="C4ZIV4"/>
<keyword evidence="3" id="KW-1185">Reference proteome</keyword>
<dbReference type="SUPFAM" id="SSF55486">
    <property type="entry name" value="Metalloproteases ('zincins'), catalytic domain"/>
    <property type="match status" value="1"/>
</dbReference>
<protein>
    <recommendedName>
        <fullName evidence="1">DUF4062 domain-containing protein</fullName>
    </recommendedName>
</protein>
<proteinExistence type="predicted"/>
<organism evidence="2 3">
    <name type="scientific">Thauera aminoaromatica</name>
    <dbReference type="NCBI Taxonomy" id="164330"/>
    <lineage>
        <taxon>Bacteria</taxon>
        <taxon>Pseudomonadati</taxon>
        <taxon>Pseudomonadota</taxon>
        <taxon>Betaproteobacteria</taxon>
        <taxon>Rhodocyclales</taxon>
        <taxon>Zoogloeaceae</taxon>
        <taxon>Thauera</taxon>
    </lineage>
</organism>
<evidence type="ECO:0000313" key="3">
    <source>
        <dbReference type="Proteomes" id="UP000002186"/>
    </source>
</evidence>